<feature type="domain" description="Secretion system C-terminal sorting" evidence="2">
    <location>
        <begin position="622"/>
        <end position="693"/>
    </location>
</feature>
<dbReference type="RefSeq" id="WP_377578497.1">
    <property type="nucleotide sequence ID" value="NZ_JBHTKA010000002.1"/>
</dbReference>
<keyword evidence="4" id="KW-1185">Reference proteome</keyword>
<sequence length="701" mass="78604">MKIKFYVSLAVVACLSVHVALAQIDIVPVSDPMSDRKFKSVVYDSKLYVSENGISFLRSYNGTTVNNYAYPVVGSYQLTVNRHDQLKQPFTVFNNNLYAVLSHYAIDNYLYKFNGSVYTNIPLPHQPVSNPVVYNGQLHVLTKTPTGLELLRYDGTTVSAALPIAATVIDSEYELFVAGEYLYILFAADTPDGANARIVRYDGSSSVTLPDILLWDVNDIVGMPGTPNVLIVQDAYMVYHFDGTTLTTLDSEYGYQTTGILTWQNAFYYQRSYEPVLSGTVYKYKDGVLSVVSLPGAQPMFDGEMVVYNDELYIPASANDGTITIYKYNGTSATLFYYFAGLIEEISPATWLGVRNGNLLIIPYTKKHDYAFEYNGSTFTLLQTTGGEHITKYITTIGCQHMWALNQYSPSTSYQYQIGIEDAVSCGMPIIPVKLWEYERFRIATYTNNRKWSWAGIDLDFAIDTLCAFPPLCPDPKMQVSLYDKPGSSVWQKIFDAPFSEKFPVADKPYTLITGIDNFNTDFQNIVSLDGSLVPKGVEEVIIDIKPDQRYFNLNVKTKHNKKVSFSISLLNAKGKTIWSENLMAPVSKQLNGIVREPGASLHIAPVSRSCKHFLAHNIRYYPNPVRGKLSIDIDREDESTDRLSTPVQITITDFKGSRIVSEQYEDAGTKQLDLAGHKSGLYILTITTGDEIRKELIQVK</sequence>
<gene>
    <name evidence="3" type="ORF">ACFQ21_09985</name>
</gene>
<comment type="caution">
    <text evidence="3">The sequence shown here is derived from an EMBL/GenBank/DDBJ whole genome shotgun (WGS) entry which is preliminary data.</text>
</comment>
<evidence type="ECO:0000313" key="4">
    <source>
        <dbReference type="Proteomes" id="UP001597112"/>
    </source>
</evidence>
<name>A0ABW3K183_9BACT</name>
<accession>A0ABW3K183</accession>
<keyword evidence="1" id="KW-0732">Signal</keyword>
<dbReference type="Proteomes" id="UP001597112">
    <property type="component" value="Unassembled WGS sequence"/>
</dbReference>
<organism evidence="3 4">
    <name type="scientific">Ohtaekwangia kribbensis</name>
    <dbReference type="NCBI Taxonomy" id="688913"/>
    <lineage>
        <taxon>Bacteria</taxon>
        <taxon>Pseudomonadati</taxon>
        <taxon>Bacteroidota</taxon>
        <taxon>Cytophagia</taxon>
        <taxon>Cytophagales</taxon>
        <taxon>Fulvivirgaceae</taxon>
        <taxon>Ohtaekwangia</taxon>
    </lineage>
</organism>
<evidence type="ECO:0000313" key="3">
    <source>
        <dbReference type="EMBL" id="MFD0999638.1"/>
    </source>
</evidence>
<dbReference type="InterPro" id="IPR026444">
    <property type="entry name" value="Secre_tail"/>
</dbReference>
<dbReference type="Pfam" id="PF18962">
    <property type="entry name" value="Por_Secre_tail"/>
    <property type="match status" value="1"/>
</dbReference>
<evidence type="ECO:0000256" key="1">
    <source>
        <dbReference type="SAM" id="SignalP"/>
    </source>
</evidence>
<feature type="chain" id="PRO_5047383396" evidence="1">
    <location>
        <begin position="23"/>
        <end position="701"/>
    </location>
</feature>
<proteinExistence type="predicted"/>
<feature type="signal peptide" evidence="1">
    <location>
        <begin position="1"/>
        <end position="22"/>
    </location>
</feature>
<dbReference type="NCBIfam" id="TIGR04183">
    <property type="entry name" value="Por_Secre_tail"/>
    <property type="match status" value="1"/>
</dbReference>
<protein>
    <submittedName>
        <fullName evidence="3">T9SS type A sorting domain-containing protein</fullName>
    </submittedName>
</protein>
<reference evidence="4" key="1">
    <citation type="journal article" date="2019" name="Int. J. Syst. Evol. Microbiol.">
        <title>The Global Catalogue of Microorganisms (GCM) 10K type strain sequencing project: providing services to taxonomists for standard genome sequencing and annotation.</title>
        <authorList>
            <consortium name="The Broad Institute Genomics Platform"/>
            <consortium name="The Broad Institute Genome Sequencing Center for Infectious Disease"/>
            <person name="Wu L."/>
            <person name="Ma J."/>
        </authorList>
    </citation>
    <scope>NUCLEOTIDE SEQUENCE [LARGE SCALE GENOMIC DNA]</scope>
    <source>
        <strain evidence="4">CCUG 58938</strain>
    </source>
</reference>
<evidence type="ECO:0000259" key="2">
    <source>
        <dbReference type="Pfam" id="PF18962"/>
    </source>
</evidence>
<dbReference type="EMBL" id="JBHTKA010000002">
    <property type="protein sequence ID" value="MFD0999638.1"/>
    <property type="molecule type" value="Genomic_DNA"/>
</dbReference>